<evidence type="ECO:0008006" key="4">
    <source>
        <dbReference type="Google" id="ProtNLM"/>
    </source>
</evidence>
<reference evidence="2 3" key="1">
    <citation type="submission" date="2019-08" db="EMBL/GenBank/DDBJ databases">
        <title>Genomes of Antarctic Bizionia species.</title>
        <authorList>
            <person name="Bowman J.P."/>
        </authorList>
    </citation>
    <scope>NUCLEOTIDE SEQUENCE [LARGE SCALE GENOMIC DNA]</scope>
    <source>
        <strain evidence="2 3">IC164</strain>
    </source>
</reference>
<evidence type="ECO:0000313" key="3">
    <source>
        <dbReference type="Proteomes" id="UP000323621"/>
    </source>
</evidence>
<comment type="caution">
    <text evidence="2">The sequence shown here is derived from an EMBL/GenBank/DDBJ whole genome shotgun (WGS) entry which is preliminary data.</text>
</comment>
<protein>
    <recommendedName>
        <fullName evidence="4">LPXTG cell wall anchor domain-containing protein</fullName>
    </recommendedName>
</protein>
<sequence>MKIAGIILLILGILSTLGAIIGAAKGHSASFGGLAFVVLGAFLLSRANKKKEEEEKKRKWAEGNSNETE</sequence>
<organism evidence="2 3">
    <name type="scientific">Bizionia gelidisalsuginis</name>
    <dbReference type="NCBI Taxonomy" id="291188"/>
    <lineage>
        <taxon>Bacteria</taxon>
        <taxon>Pseudomonadati</taxon>
        <taxon>Bacteroidota</taxon>
        <taxon>Flavobacteriia</taxon>
        <taxon>Flavobacteriales</taxon>
        <taxon>Flavobacteriaceae</taxon>
        <taxon>Bizionia</taxon>
    </lineage>
</organism>
<evidence type="ECO:0000256" key="1">
    <source>
        <dbReference type="SAM" id="Phobius"/>
    </source>
</evidence>
<dbReference type="EMBL" id="VSKN01000005">
    <property type="protein sequence ID" value="TYC14757.1"/>
    <property type="molecule type" value="Genomic_DNA"/>
</dbReference>
<gene>
    <name evidence="2" type="ORF">ES677_05095</name>
</gene>
<keyword evidence="1" id="KW-1133">Transmembrane helix</keyword>
<dbReference type="Proteomes" id="UP000323621">
    <property type="component" value="Unassembled WGS sequence"/>
</dbReference>
<keyword evidence="3" id="KW-1185">Reference proteome</keyword>
<dbReference type="RefSeq" id="WP_148380624.1">
    <property type="nucleotide sequence ID" value="NZ_VSKN01000005.1"/>
</dbReference>
<name>A0ABY3MBS5_9FLAO</name>
<evidence type="ECO:0000313" key="2">
    <source>
        <dbReference type="EMBL" id="TYC14757.1"/>
    </source>
</evidence>
<accession>A0ABY3MBS5</accession>
<feature type="transmembrane region" description="Helical" evidence="1">
    <location>
        <begin position="28"/>
        <end position="48"/>
    </location>
</feature>
<keyword evidence="1" id="KW-0472">Membrane</keyword>
<keyword evidence="1" id="KW-0812">Transmembrane</keyword>
<proteinExistence type="predicted"/>